<dbReference type="EMBL" id="JARKHS020031999">
    <property type="protein sequence ID" value="KAK8760733.1"/>
    <property type="molecule type" value="Genomic_DNA"/>
</dbReference>
<proteinExistence type="predicted"/>
<gene>
    <name evidence="2" type="ORF">V5799_028000</name>
</gene>
<dbReference type="Proteomes" id="UP001321473">
    <property type="component" value="Unassembled WGS sequence"/>
</dbReference>
<evidence type="ECO:0000313" key="3">
    <source>
        <dbReference type="Proteomes" id="UP001321473"/>
    </source>
</evidence>
<sequence>RTLTSVRLAFQAACVVALTAAIFIISPGTSTRAHRSREVQTYLVIHHPAVKGAPGASVTPGGQLVGATSGGHQAAASTSSSYGYQLRSETTHHVPVLISTGHIPLLSRAPAHKTYVTVQHLHHAIHHHHQPLVLLPHPAPVHHRRRERLTAQGSSFRQKQNPYVRLPDYPAYPGRNAALSLEEDTLAEAEAEPSLKVYSADAEYPPLNMRNRRKLYSLGYIYMLDFLENSYLKR</sequence>
<name>A0AAQ4DE43_AMBAM</name>
<accession>A0AAQ4DE43</accession>
<keyword evidence="1" id="KW-1133">Transmembrane helix</keyword>
<protein>
    <submittedName>
        <fullName evidence="2">Uncharacterized protein</fullName>
    </submittedName>
</protein>
<keyword evidence="1" id="KW-0472">Membrane</keyword>
<organism evidence="2 3">
    <name type="scientific">Amblyomma americanum</name>
    <name type="common">Lone star tick</name>
    <dbReference type="NCBI Taxonomy" id="6943"/>
    <lineage>
        <taxon>Eukaryota</taxon>
        <taxon>Metazoa</taxon>
        <taxon>Ecdysozoa</taxon>
        <taxon>Arthropoda</taxon>
        <taxon>Chelicerata</taxon>
        <taxon>Arachnida</taxon>
        <taxon>Acari</taxon>
        <taxon>Parasitiformes</taxon>
        <taxon>Ixodida</taxon>
        <taxon>Ixodoidea</taxon>
        <taxon>Ixodidae</taxon>
        <taxon>Amblyomminae</taxon>
        <taxon>Amblyomma</taxon>
    </lineage>
</organism>
<feature type="non-terminal residue" evidence="2">
    <location>
        <position position="1"/>
    </location>
</feature>
<evidence type="ECO:0000313" key="2">
    <source>
        <dbReference type="EMBL" id="KAK8760733.1"/>
    </source>
</evidence>
<reference evidence="2 3" key="1">
    <citation type="journal article" date="2023" name="Arcadia Sci">
        <title>De novo assembly of a long-read Amblyomma americanum tick genome.</title>
        <authorList>
            <person name="Chou S."/>
            <person name="Poskanzer K.E."/>
            <person name="Rollins M."/>
            <person name="Thuy-Boun P.S."/>
        </authorList>
    </citation>
    <scope>NUCLEOTIDE SEQUENCE [LARGE SCALE GENOMIC DNA]</scope>
    <source>
        <strain evidence="2">F_SG_1</strain>
        <tissue evidence="2">Salivary glands</tissue>
    </source>
</reference>
<keyword evidence="1" id="KW-0812">Transmembrane</keyword>
<keyword evidence="3" id="KW-1185">Reference proteome</keyword>
<dbReference type="AlphaFoldDB" id="A0AAQ4DE43"/>
<evidence type="ECO:0000256" key="1">
    <source>
        <dbReference type="SAM" id="Phobius"/>
    </source>
</evidence>
<comment type="caution">
    <text evidence="2">The sequence shown here is derived from an EMBL/GenBank/DDBJ whole genome shotgun (WGS) entry which is preliminary data.</text>
</comment>
<feature type="transmembrane region" description="Helical" evidence="1">
    <location>
        <begin position="6"/>
        <end position="25"/>
    </location>
</feature>